<name>F0ZBY8_DICPU</name>
<proteinExistence type="predicted"/>
<accession>F0ZBY8</accession>
<dbReference type="GeneID" id="10507121"/>
<keyword evidence="3" id="KW-1185">Reference proteome</keyword>
<dbReference type="InParanoid" id="F0ZBY8"/>
<dbReference type="Proteomes" id="UP000001064">
    <property type="component" value="Unassembled WGS sequence"/>
</dbReference>
<sequence length="53" mass="5849">MASAQQPPPQQSKPSPQNSFLNNFQQIPNGYQTSTFTTTTPMVGTLHQISRTL</sequence>
<dbReference type="KEGG" id="dpp:DICPUDRAFT_148771"/>
<dbReference type="EMBL" id="GL870974">
    <property type="protein sequence ID" value="EGC38568.1"/>
    <property type="molecule type" value="Genomic_DNA"/>
</dbReference>
<evidence type="ECO:0000313" key="2">
    <source>
        <dbReference type="EMBL" id="EGC38568.1"/>
    </source>
</evidence>
<dbReference type="VEuPathDB" id="AmoebaDB:DICPUDRAFT_148771"/>
<evidence type="ECO:0000313" key="3">
    <source>
        <dbReference type="Proteomes" id="UP000001064"/>
    </source>
</evidence>
<evidence type="ECO:0000256" key="1">
    <source>
        <dbReference type="SAM" id="MobiDB-lite"/>
    </source>
</evidence>
<reference evidence="3" key="1">
    <citation type="journal article" date="2011" name="Genome Biol.">
        <title>Comparative genomics of the social amoebae Dictyostelium discoideum and Dictyostelium purpureum.</title>
        <authorList>
            <consortium name="US DOE Joint Genome Institute (JGI-PGF)"/>
            <person name="Sucgang R."/>
            <person name="Kuo A."/>
            <person name="Tian X."/>
            <person name="Salerno W."/>
            <person name="Parikh A."/>
            <person name="Feasley C.L."/>
            <person name="Dalin E."/>
            <person name="Tu H."/>
            <person name="Huang E."/>
            <person name="Barry K."/>
            <person name="Lindquist E."/>
            <person name="Shapiro H."/>
            <person name="Bruce D."/>
            <person name="Schmutz J."/>
            <person name="Salamov A."/>
            <person name="Fey P."/>
            <person name="Gaudet P."/>
            <person name="Anjard C."/>
            <person name="Babu M.M."/>
            <person name="Basu S."/>
            <person name="Bushmanova Y."/>
            <person name="van der Wel H."/>
            <person name="Katoh-Kurasawa M."/>
            <person name="Dinh C."/>
            <person name="Coutinho P.M."/>
            <person name="Saito T."/>
            <person name="Elias M."/>
            <person name="Schaap P."/>
            <person name="Kay R.R."/>
            <person name="Henrissat B."/>
            <person name="Eichinger L."/>
            <person name="Rivero F."/>
            <person name="Putnam N.H."/>
            <person name="West C.M."/>
            <person name="Loomis W.F."/>
            <person name="Chisholm R.L."/>
            <person name="Shaulsky G."/>
            <person name="Strassmann J.E."/>
            <person name="Queller D.C."/>
            <person name="Kuspa A."/>
            <person name="Grigoriev I.V."/>
        </authorList>
    </citation>
    <scope>NUCLEOTIDE SEQUENCE [LARGE SCALE GENOMIC DNA]</scope>
    <source>
        <strain evidence="3">QSDP1</strain>
    </source>
</reference>
<dbReference type="RefSeq" id="XP_003284939.1">
    <property type="nucleotide sequence ID" value="XM_003284891.1"/>
</dbReference>
<protein>
    <submittedName>
        <fullName evidence="2">Uncharacterized protein</fullName>
    </submittedName>
</protein>
<gene>
    <name evidence="2" type="ORF">DICPUDRAFT_148771</name>
</gene>
<feature type="compositionally biased region" description="Pro residues" evidence="1">
    <location>
        <begin position="1"/>
        <end position="11"/>
    </location>
</feature>
<feature type="region of interest" description="Disordered" evidence="1">
    <location>
        <begin position="1"/>
        <end position="38"/>
    </location>
</feature>
<feature type="compositionally biased region" description="Polar residues" evidence="1">
    <location>
        <begin position="18"/>
        <end position="38"/>
    </location>
</feature>
<dbReference type="AlphaFoldDB" id="F0ZBY8"/>
<organism evidence="2 3">
    <name type="scientific">Dictyostelium purpureum</name>
    <name type="common">Slime mold</name>
    <dbReference type="NCBI Taxonomy" id="5786"/>
    <lineage>
        <taxon>Eukaryota</taxon>
        <taxon>Amoebozoa</taxon>
        <taxon>Evosea</taxon>
        <taxon>Eumycetozoa</taxon>
        <taxon>Dictyostelia</taxon>
        <taxon>Dictyosteliales</taxon>
        <taxon>Dictyosteliaceae</taxon>
        <taxon>Dictyostelium</taxon>
    </lineage>
</organism>